<dbReference type="Pfam" id="PF00126">
    <property type="entry name" value="HTH_1"/>
    <property type="match status" value="1"/>
</dbReference>
<keyword evidence="3" id="KW-0238">DNA-binding</keyword>
<proteinExistence type="inferred from homology"/>
<feature type="domain" description="HTH lysR-type" evidence="5">
    <location>
        <begin position="1"/>
        <end position="58"/>
    </location>
</feature>
<dbReference type="SUPFAM" id="SSF53850">
    <property type="entry name" value="Periplasmic binding protein-like II"/>
    <property type="match status" value="1"/>
</dbReference>
<keyword evidence="7" id="KW-1185">Reference proteome</keyword>
<dbReference type="CDD" id="cd08420">
    <property type="entry name" value="PBP2_CysL_like"/>
    <property type="match status" value="1"/>
</dbReference>
<gene>
    <name evidence="6" type="ORF">H3H36_00805</name>
</gene>
<dbReference type="PROSITE" id="PS50931">
    <property type="entry name" value="HTH_LYSR"/>
    <property type="match status" value="1"/>
</dbReference>
<reference evidence="6 7" key="1">
    <citation type="submission" date="2020-07" db="EMBL/GenBank/DDBJ databases">
        <title>Novel species isolated from subtropical streams in China.</title>
        <authorList>
            <person name="Lu H."/>
        </authorList>
    </citation>
    <scope>NUCLEOTIDE SEQUENCE [LARGE SCALE GENOMIC DNA]</scope>
    <source>
        <strain evidence="6 7">FT3S</strain>
    </source>
</reference>
<accession>A0A7W2I520</accession>
<dbReference type="PANTHER" id="PTHR30126">
    <property type="entry name" value="HTH-TYPE TRANSCRIPTIONAL REGULATOR"/>
    <property type="match status" value="1"/>
</dbReference>
<comment type="caution">
    <text evidence="6">The sequence shown here is derived from an EMBL/GenBank/DDBJ whole genome shotgun (WGS) entry which is preliminary data.</text>
</comment>
<dbReference type="Pfam" id="PF03466">
    <property type="entry name" value="LysR_substrate"/>
    <property type="match status" value="1"/>
</dbReference>
<dbReference type="Proteomes" id="UP000566711">
    <property type="component" value="Unassembled WGS sequence"/>
</dbReference>
<organism evidence="6 7">
    <name type="scientific">Rugamonas fusca</name>
    <dbReference type="NCBI Taxonomy" id="2758568"/>
    <lineage>
        <taxon>Bacteria</taxon>
        <taxon>Pseudomonadati</taxon>
        <taxon>Pseudomonadota</taxon>
        <taxon>Betaproteobacteria</taxon>
        <taxon>Burkholderiales</taxon>
        <taxon>Oxalobacteraceae</taxon>
        <taxon>Telluria group</taxon>
        <taxon>Rugamonas</taxon>
    </lineage>
</organism>
<comment type="similarity">
    <text evidence="1">Belongs to the LysR transcriptional regulatory family.</text>
</comment>
<dbReference type="InterPro" id="IPR036390">
    <property type="entry name" value="WH_DNA-bd_sf"/>
</dbReference>
<dbReference type="Gene3D" id="1.10.10.10">
    <property type="entry name" value="Winged helix-like DNA-binding domain superfamily/Winged helix DNA-binding domain"/>
    <property type="match status" value="1"/>
</dbReference>
<name>A0A7W2I520_9BURK</name>
<dbReference type="PANTHER" id="PTHR30126:SF39">
    <property type="entry name" value="HTH-TYPE TRANSCRIPTIONAL REGULATOR CYSL"/>
    <property type="match status" value="1"/>
</dbReference>
<evidence type="ECO:0000313" key="6">
    <source>
        <dbReference type="EMBL" id="MBA5603902.1"/>
    </source>
</evidence>
<evidence type="ECO:0000256" key="1">
    <source>
        <dbReference type="ARBA" id="ARBA00009437"/>
    </source>
</evidence>
<dbReference type="AlphaFoldDB" id="A0A7W2I520"/>
<protein>
    <submittedName>
        <fullName evidence="6">LysR family transcriptional regulator</fullName>
    </submittedName>
</protein>
<evidence type="ECO:0000256" key="2">
    <source>
        <dbReference type="ARBA" id="ARBA00023015"/>
    </source>
</evidence>
<dbReference type="FunFam" id="1.10.10.10:FF:000001">
    <property type="entry name" value="LysR family transcriptional regulator"/>
    <property type="match status" value="1"/>
</dbReference>
<keyword evidence="4" id="KW-0804">Transcription</keyword>
<sequence>MTLDQLRIFIAVAEREHLTQAANALALTPSAVSAAIRALEDRYGTPLFNRVGRRIELSEAGRIFLAEAQATLAMARNAELTLAELGGLKRGALRIHASQTIASYWLPALLVRFRQHYPQIELTLTIGNTQSVAQAVVEGGADLGFVEGEIDEAELSVQVVAEDRIAVLVAPGHRWDGQVGVTGEELLTERWVLREHGSGTRSAFEGMLGALGMDGDRLDVALTLPSNEAVCAAAMYGGFATVVSERVAAAYLQAGLLRKVDFPLPARAFRLLRHQARYRNKASLALEALIA</sequence>
<dbReference type="Gene3D" id="3.40.190.290">
    <property type="match status" value="1"/>
</dbReference>
<evidence type="ECO:0000313" key="7">
    <source>
        <dbReference type="Proteomes" id="UP000566711"/>
    </source>
</evidence>
<dbReference type="GO" id="GO:0000976">
    <property type="term" value="F:transcription cis-regulatory region binding"/>
    <property type="evidence" value="ECO:0007669"/>
    <property type="project" value="TreeGrafter"/>
</dbReference>
<dbReference type="EMBL" id="JACEZS010000001">
    <property type="protein sequence ID" value="MBA5603902.1"/>
    <property type="molecule type" value="Genomic_DNA"/>
</dbReference>
<evidence type="ECO:0000256" key="3">
    <source>
        <dbReference type="ARBA" id="ARBA00023125"/>
    </source>
</evidence>
<evidence type="ECO:0000256" key="4">
    <source>
        <dbReference type="ARBA" id="ARBA00023163"/>
    </source>
</evidence>
<dbReference type="InterPro" id="IPR005119">
    <property type="entry name" value="LysR_subst-bd"/>
</dbReference>
<dbReference type="PRINTS" id="PR00039">
    <property type="entry name" value="HTHLYSR"/>
</dbReference>
<dbReference type="GO" id="GO:0003700">
    <property type="term" value="F:DNA-binding transcription factor activity"/>
    <property type="evidence" value="ECO:0007669"/>
    <property type="project" value="InterPro"/>
</dbReference>
<dbReference type="RefSeq" id="WP_182213081.1">
    <property type="nucleotide sequence ID" value="NZ_JACEZS010000001.1"/>
</dbReference>
<evidence type="ECO:0000259" key="5">
    <source>
        <dbReference type="PROSITE" id="PS50931"/>
    </source>
</evidence>
<keyword evidence="2" id="KW-0805">Transcription regulation</keyword>
<dbReference type="InterPro" id="IPR036388">
    <property type="entry name" value="WH-like_DNA-bd_sf"/>
</dbReference>
<dbReference type="InterPro" id="IPR000847">
    <property type="entry name" value="LysR_HTH_N"/>
</dbReference>
<dbReference type="SUPFAM" id="SSF46785">
    <property type="entry name" value="Winged helix' DNA-binding domain"/>
    <property type="match status" value="1"/>
</dbReference>